<dbReference type="GO" id="GO:0003700">
    <property type="term" value="F:DNA-binding transcription factor activity"/>
    <property type="evidence" value="ECO:0007669"/>
    <property type="project" value="InterPro"/>
</dbReference>
<evidence type="ECO:0000256" key="3">
    <source>
        <dbReference type="ARBA" id="ARBA00023015"/>
    </source>
</evidence>
<evidence type="ECO:0000256" key="5">
    <source>
        <dbReference type="ARBA" id="ARBA00024937"/>
    </source>
</evidence>
<feature type="domain" description="HTH deoR-type" evidence="6">
    <location>
        <begin position="7"/>
        <end position="62"/>
    </location>
</feature>
<dbReference type="SMART" id="SM00420">
    <property type="entry name" value="HTH_DEOR"/>
    <property type="match status" value="1"/>
</dbReference>
<evidence type="ECO:0000259" key="6">
    <source>
        <dbReference type="PROSITE" id="PS51000"/>
    </source>
</evidence>
<dbReference type="PROSITE" id="PS51000">
    <property type="entry name" value="HTH_DEOR_2"/>
    <property type="match status" value="1"/>
</dbReference>
<dbReference type="InterPro" id="IPR050313">
    <property type="entry name" value="Carb_Metab_HTH_regulators"/>
</dbReference>
<keyword evidence="4" id="KW-0804">Transcription</keyword>
<evidence type="ECO:0000256" key="2">
    <source>
        <dbReference type="ARBA" id="ARBA00022491"/>
    </source>
</evidence>
<organism evidence="7">
    <name type="scientific">uncultured Friedmanniella sp</name>
    <dbReference type="NCBI Taxonomy" id="335381"/>
    <lineage>
        <taxon>Bacteria</taxon>
        <taxon>Bacillati</taxon>
        <taxon>Actinomycetota</taxon>
        <taxon>Actinomycetes</taxon>
        <taxon>Propionibacteriales</taxon>
        <taxon>Nocardioidaceae</taxon>
        <taxon>Friedmanniella</taxon>
        <taxon>environmental samples</taxon>
    </lineage>
</organism>
<dbReference type="Pfam" id="PF00455">
    <property type="entry name" value="DeoRC"/>
    <property type="match status" value="1"/>
</dbReference>
<dbReference type="PANTHER" id="PTHR30363:SF4">
    <property type="entry name" value="GLYCEROL-3-PHOSPHATE REGULON REPRESSOR"/>
    <property type="match status" value="1"/>
</dbReference>
<comment type="function">
    <text evidence="5">Repressor of the lactose catabolism operon. Galactose-6-phosphate is the inducer.</text>
</comment>
<name>A0A6J4KGM2_9ACTN</name>
<dbReference type="InterPro" id="IPR001034">
    <property type="entry name" value="DeoR_HTH"/>
</dbReference>
<dbReference type="PRINTS" id="PR00037">
    <property type="entry name" value="HTHLACR"/>
</dbReference>
<dbReference type="Gene3D" id="1.10.10.10">
    <property type="entry name" value="Winged helix-like DNA-binding domain superfamily/Winged helix DNA-binding domain"/>
    <property type="match status" value="1"/>
</dbReference>
<evidence type="ECO:0000256" key="1">
    <source>
        <dbReference type="ARBA" id="ARBA00021390"/>
    </source>
</evidence>
<evidence type="ECO:0000256" key="4">
    <source>
        <dbReference type="ARBA" id="ARBA00023163"/>
    </source>
</evidence>
<dbReference type="InterPro" id="IPR036388">
    <property type="entry name" value="WH-like_DNA-bd_sf"/>
</dbReference>
<proteinExistence type="predicted"/>
<dbReference type="SUPFAM" id="SSF46785">
    <property type="entry name" value="Winged helix' DNA-binding domain"/>
    <property type="match status" value="1"/>
</dbReference>
<dbReference type="SMART" id="SM01134">
    <property type="entry name" value="DeoRC"/>
    <property type="match status" value="1"/>
</dbReference>
<gene>
    <name evidence="7" type="ORF">AVDCRST_MAG48-1668</name>
</gene>
<keyword evidence="3" id="KW-0805">Transcription regulation</keyword>
<protein>
    <recommendedName>
        <fullName evidence="1">Lactose phosphotransferase system repressor</fullName>
    </recommendedName>
</protein>
<sequence>MGDVPAERQRAITDLLLQLEGCRGSVAQISEQLGVTTETMRRDLDVLERRGVLRRVRGGAELLASTPFEQALAARHSEQFEDKLVIARRVAAGLPEDGVVVLVSGSLTLFCAQALPRDRALVVVTNNLPAAQHLADHENLRVFTLPDLVRGLTSASVDVWTRRRLAGLTADLAIIGVNGLTTAHGLTTTDPEEAATKRAMLLSARRRVVPVISGELGRNSSCSCAALAEVDQVVTDGGADPGLVRDLAAAGPEVVIA</sequence>
<keyword evidence="2" id="KW-0678">Repressor</keyword>
<dbReference type="PANTHER" id="PTHR30363">
    <property type="entry name" value="HTH-TYPE TRANSCRIPTIONAL REGULATOR SRLR-RELATED"/>
    <property type="match status" value="1"/>
</dbReference>
<dbReference type="AlphaFoldDB" id="A0A6J4KGM2"/>
<reference evidence="7" key="1">
    <citation type="submission" date="2020-02" db="EMBL/GenBank/DDBJ databases">
        <authorList>
            <person name="Meier V. D."/>
        </authorList>
    </citation>
    <scope>NUCLEOTIDE SEQUENCE</scope>
    <source>
        <strain evidence="7">AVDCRST_MAG48</strain>
    </source>
</reference>
<dbReference type="InterPro" id="IPR037171">
    <property type="entry name" value="NagB/RpiA_transferase-like"/>
</dbReference>
<dbReference type="EMBL" id="CADCTS010000241">
    <property type="protein sequence ID" value="CAA9305440.1"/>
    <property type="molecule type" value="Genomic_DNA"/>
</dbReference>
<accession>A0A6J4KGM2</accession>
<dbReference type="Pfam" id="PF08220">
    <property type="entry name" value="HTH_DeoR"/>
    <property type="match status" value="1"/>
</dbReference>
<dbReference type="InterPro" id="IPR036390">
    <property type="entry name" value="WH_DNA-bd_sf"/>
</dbReference>
<dbReference type="SUPFAM" id="SSF100950">
    <property type="entry name" value="NagB/RpiA/CoA transferase-like"/>
    <property type="match status" value="1"/>
</dbReference>
<evidence type="ECO:0000313" key="7">
    <source>
        <dbReference type="EMBL" id="CAA9305440.1"/>
    </source>
</evidence>
<dbReference type="InterPro" id="IPR014036">
    <property type="entry name" value="DeoR-like_C"/>
</dbReference>